<dbReference type="Pfam" id="PF01145">
    <property type="entry name" value="Band_7"/>
    <property type="match status" value="1"/>
</dbReference>
<dbReference type="SMART" id="SM00244">
    <property type="entry name" value="PHB"/>
    <property type="match status" value="1"/>
</dbReference>
<comment type="subcellular location">
    <subcellularLocation>
        <location evidence="1">Mitochondrion</location>
    </subcellularLocation>
</comment>
<feature type="compositionally biased region" description="Polar residues" evidence="4">
    <location>
        <begin position="369"/>
        <end position="383"/>
    </location>
</feature>
<gene>
    <name evidence="6" type="primary">RvY_10961-1</name>
    <name evidence="6" type="synonym">RvY_10961.1</name>
    <name evidence="6" type="ORF">RvY_10961</name>
</gene>
<feature type="region of interest" description="Disordered" evidence="4">
    <location>
        <begin position="369"/>
        <end position="400"/>
    </location>
</feature>
<feature type="compositionally biased region" description="Basic and acidic residues" evidence="4">
    <location>
        <begin position="386"/>
        <end position="400"/>
    </location>
</feature>
<dbReference type="InterPro" id="IPR001107">
    <property type="entry name" value="Band_7"/>
</dbReference>
<dbReference type="SUPFAM" id="SSF117892">
    <property type="entry name" value="Band 7/SPFH domain"/>
    <property type="match status" value="1"/>
</dbReference>
<dbReference type="OrthoDB" id="434619at2759"/>
<dbReference type="GO" id="GO:0016020">
    <property type="term" value="C:membrane"/>
    <property type="evidence" value="ECO:0007669"/>
    <property type="project" value="InterPro"/>
</dbReference>
<evidence type="ECO:0000313" key="6">
    <source>
        <dbReference type="EMBL" id="GAV00055.1"/>
    </source>
</evidence>
<evidence type="ECO:0000259" key="5">
    <source>
        <dbReference type="SMART" id="SM00244"/>
    </source>
</evidence>
<evidence type="ECO:0000256" key="4">
    <source>
        <dbReference type="SAM" id="MobiDB-lite"/>
    </source>
</evidence>
<sequence>MAVSMEPLLRTVVRAEQSARSVQLISSRSFAALKKNQRASAINNQAPAKPTAVTPSPMFQLSHDTPFTIHQRSVSTPINTIINFVPQQEAWVIERMGKFSRILEPGVNILVPVIDRIRYVQTLKEIAIEVPKQTAITSDSVALSLDGVLFVRIVDAYKASYGVEDPEFAVTQLAQTTMRSELGKISLDHVFKERESLNTKIVQAINNASAAWGIACMRYEIRDIHLPVNVQEAMQMQVAAERRKRAVVLDSEGVREAEVNIAEGKKRSQILQSEAFKTETINKAEGEASAIMAKAKARAIGIQNVAESLQGTNASDAASLIVAEQYVQAFSKLAKESNTLIIPSASGDIAGSVAQAMAIFKSVSNNANGQKNEVSVDSVNSAGRRNGKDKDEPLKSRSKQ</sequence>
<accession>A0A1D1VEH8</accession>
<evidence type="ECO:0000256" key="3">
    <source>
        <dbReference type="ARBA" id="ARBA00023128"/>
    </source>
</evidence>
<dbReference type="PANTHER" id="PTHR43327:SF10">
    <property type="entry name" value="STOMATIN-LIKE PROTEIN 2, MITOCHONDRIAL"/>
    <property type="match status" value="1"/>
</dbReference>
<comment type="caution">
    <text evidence="6">The sequence shown here is derived from an EMBL/GenBank/DDBJ whole genome shotgun (WGS) entry which is preliminary data.</text>
</comment>
<protein>
    <recommendedName>
        <fullName evidence="5">Band 7 domain-containing protein</fullName>
    </recommendedName>
</protein>
<dbReference type="GO" id="GO:0007005">
    <property type="term" value="P:mitochondrion organization"/>
    <property type="evidence" value="ECO:0007669"/>
    <property type="project" value="TreeGrafter"/>
</dbReference>
<dbReference type="FunFam" id="3.30.479.30:FF:000008">
    <property type="entry name" value="Stomatin-like protein 2, mitochondrial"/>
    <property type="match status" value="1"/>
</dbReference>
<dbReference type="InterPro" id="IPR036013">
    <property type="entry name" value="Band_7/SPFH_dom_sf"/>
</dbReference>
<dbReference type="GO" id="GO:0005739">
    <property type="term" value="C:mitochondrion"/>
    <property type="evidence" value="ECO:0007669"/>
    <property type="project" value="UniProtKB-SubCell"/>
</dbReference>
<dbReference type="InterPro" id="IPR032435">
    <property type="entry name" value="STML2-like_C"/>
</dbReference>
<keyword evidence="7" id="KW-1185">Reference proteome</keyword>
<organism evidence="6 7">
    <name type="scientific">Ramazzottius varieornatus</name>
    <name type="common">Water bear</name>
    <name type="synonym">Tardigrade</name>
    <dbReference type="NCBI Taxonomy" id="947166"/>
    <lineage>
        <taxon>Eukaryota</taxon>
        <taxon>Metazoa</taxon>
        <taxon>Ecdysozoa</taxon>
        <taxon>Tardigrada</taxon>
        <taxon>Eutardigrada</taxon>
        <taxon>Parachela</taxon>
        <taxon>Hypsibioidea</taxon>
        <taxon>Ramazzottiidae</taxon>
        <taxon>Ramazzottius</taxon>
    </lineage>
</organism>
<dbReference type="InterPro" id="IPR050710">
    <property type="entry name" value="Band7/mec-2_domain"/>
</dbReference>
<dbReference type="Proteomes" id="UP000186922">
    <property type="component" value="Unassembled WGS sequence"/>
</dbReference>
<dbReference type="CDD" id="cd08829">
    <property type="entry name" value="SPFH_paraslipin"/>
    <property type="match status" value="1"/>
</dbReference>
<dbReference type="PANTHER" id="PTHR43327">
    <property type="entry name" value="STOMATIN-LIKE PROTEIN 2, MITOCHONDRIAL"/>
    <property type="match status" value="1"/>
</dbReference>
<dbReference type="AlphaFoldDB" id="A0A1D1VEH8"/>
<dbReference type="PRINTS" id="PR00721">
    <property type="entry name" value="STOMATIN"/>
</dbReference>
<dbReference type="EMBL" id="BDGG01000005">
    <property type="protein sequence ID" value="GAV00055.1"/>
    <property type="molecule type" value="Genomic_DNA"/>
</dbReference>
<feature type="domain" description="Band 7" evidence="5">
    <location>
        <begin position="80"/>
        <end position="238"/>
    </location>
</feature>
<evidence type="ECO:0000256" key="1">
    <source>
        <dbReference type="ARBA" id="ARBA00004173"/>
    </source>
</evidence>
<dbReference type="InterPro" id="IPR001972">
    <property type="entry name" value="Stomatin_HflK_fam"/>
</dbReference>
<dbReference type="Gene3D" id="3.30.479.30">
    <property type="entry name" value="Band 7 domain"/>
    <property type="match status" value="1"/>
</dbReference>
<name>A0A1D1VEH8_RAMVA</name>
<comment type="similarity">
    <text evidence="2">Belongs to the band 7/mec-2 family.</text>
</comment>
<dbReference type="STRING" id="947166.A0A1D1VEH8"/>
<keyword evidence="3" id="KW-0496">Mitochondrion</keyword>
<evidence type="ECO:0000313" key="7">
    <source>
        <dbReference type="Proteomes" id="UP000186922"/>
    </source>
</evidence>
<reference evidence="6 7" key="1">
    <citation type="journal article" date="2016" name="Nat. Commun.">
        <title>Extremotolerant tardigrade genome and improved radiotolerance of human cultured cells by tardigrade-unique protein.</title>
        <authorList>
            <person name="Hashimoto T."/>
            <person name="Horikawa D.D."/>
            <person name="Saito Y."/>
            <person name="Kuwahara H."/>
            <person name="Kozuka-Hata H."/>
            <person name="Shin-I T."/>
            <person name="Minakuchi Y."/>
            <person name="Ohishi K."/>
            <person name="Motoyama A."/>
            <person name="Aizu T."/>
            <person name="Enomoto A."/>
            <person name="Kondo K."/>
            <person name="Tanaka S."/>
            <person name="Hara Y."/>
            <person name="Koshikawa S."/>
            <person name="Sagara H."/>
            <person name="Miura T."/>
            <person name="Yokobori S."/>
            <person name="Miyagawa K."/>
            <person name="Suzuki Y."/>
            <person name="Kubo T."/>
            <person name="Oyama M."/>
            <person name="Kohara Y."/>
            <person name="Fujiyama A."/>
            <person name="Arakawa K."/>
            <person name="Katayama T."/>
            <person name="Toyoda A."/>
            <person name="Kunieda T."/>
        </authorList>
    </citation>
    <scope>NUCLEOTIDE SEQUENCE [LARGE SCALE GENOMIC DNA]</scope>
    <source>
        <strain evidence="6 7">YOKOZUNA-1</strain>
    </source>
</reference>
<evidence type="ECO:0000256" key="2">
    <source>
        <dbReference type="ARBA" id="ARBA00008164"/>
    </source>
</evidence>
<dbReference type="Pfam" id="PF16200">
    <property type="entry name" value="Band_7_C"/>
    <property type="match status" value="1"/>
</dbReference>
<proteinExistence type="inferred from homology"/>